<name>M3CME3_LEPIR</name>
<reference evidence="1 2" key="1">
    <citation type="submission" date="2013-01" db="EMBL/GenBank/DDBJ databases">
        <authorList>
            <person name="Harkins D.M."/>
            <person name="Durkin A.S."/>
            <person name="Brinkac L.M."/>
            <person name="Haft D.H."/>
            <person name="Selengut J.D."/>
            <person name="Sanka R."/>
            <person name="DePew J."/>
            <person name="Purushe J."/>
            <person name="Hartskeerl R.A."/>
            <person name="Ahmed A."/>
            <person name="van der Linden H."/>
            <person name="Goris M.G.A."/>
            <person name="Vinetz J.M."/>
            <person name="Sutton G.G."/>
            <person name="Nierman W.C."/>
            <person name="Fouts D.E."/>
        </authorList>
    </citation>
    <scope>NUCLEOTIDE SEQUENCE [LARGE SCALE GENOMIC DNA]</scope>
    <source>
        <strain evidence="1 2">TE 1992</strain>
    </source>
</reference>
<evidence type="ECO:0000313" key="1">
    <source>
        <dbReference type="EMBL" id="EMF42634.1"/>
    </source>
</evidence>
<protein>
    <submittedName>
        <fullName evidence="1">Uncharacterized protein</fullName>
    </submittedName>
</protein>
<proteinExistence type="predicted"/>
<gene>
    <name evidence="1" type="ORF">LEP1GSC067_3787</name>
</gene>
<accession>M3CME3</accession>
<dbReference type="AlphaFoldDB" id="M3CME3"/>
<evidence type="ECO:0000313" key="2">
    <source>
        <dbReference type="Proteomes" id="UP000011754"/>
    </source>
</evidence>
<organism evidence="1 2">
    <name type="scientific">Leptospira interrogans serovar Lora str. TE 1992</name>
    <dbReference type="NCBI Taxonomy" id="1193028"/>
    <lineage>
        <taxon>Bacteria</taxon>
        <taxon>Pseudomonadati</taxon>
        <taxon>Spirochaetota</taxon>
        <taxon>Spirochaetia</taxon>
        <taxon>Leptospirales</taxon>
        <taxon>Leptospiraceae</taxon>
        <taxon>Leptospira</taxon>
    </lineage>
</organism>
<dbReference type="EMBL" id="AKWW02000036">
    <property type="protein sequence ID" value="EMF42634.1"/>
    <property type="molecule type" value="Genomic_DNA"/>
</dbReference>
<dbReference type="Proteomes" id="UP000011754">
    <property type="component" value="Unassembled WGS sequence"/>
</dbReference>
<sequence length="46" mass="5296">MELSRTLSYGSRSRLKLKAKYHITFLSYNLLTKTENAAGFIQAFLL</sequence>
<comment type="caution">
    <text evidence="1">The sequence shown here is derived from an EMBL/GenBank/DDBJ whole genome shotgun (WGS) entry which is preliminary data.</text>
</comment>